<feature type="region of interest" description="Disordered" evidence="1">
    <location>
        <begin position="1"/>
        <end position="131"/>
    </location>
</feature>
<evidence type="ECO:0000313" key="2">
    <source>
        <dbReference type="EMBL" id="KAK5087282.1"/>
    </source>
</evidence>
<dbReference type="InterPro" id="IPR029032">
    <property type="entry name" value="AhpD-like"/>
</dbReference>
<dbReference type="Proteomes" id="UP001345013">
    <property type="component" value="Unassembled WGS sequence"/>
</dbReference>
<evidence type="ECO:0000256" key="1">
    <source>
        <dbReference type="SAM" id="MobiDB-lite"/>
    </source>
</evidence>
<organism evidence="2 3">
    <name type="scientific">Lithohypha guttulata</name>
    <dbReference type="NCBI Taxonomy" id="1690604"/>
    <lineage>
        <taxon>Eukaryota</taxon>
        <taxon>Fungi</taxon>
        <taxon>Dikarya</taxon>
        <taxon>Ascomycota</taxon>
        <taxon>Pezizomycotina</taxon>
        <taxon>Eurotiomycetes</taxon>
        <taxon>Chaetothyriomycetidae</taxon>
        <taxon>Chaetothyriales</taxon>
        <taxon>Trichomeriaceae</taxon>
        <taxon>Lithohypha</taxon>
    </lineage>
</organism>
<dbReference type="PANTHER" id="PTHR28180">
    <property type="entry name" value="CONSERVED MITOCHONDRIAL PROTEIN-RELATED"/>
    <property type="match status" value="1"/>
</dbReference>
<gene>
    <name evidence="2" type="ORF">LTR24_006877</name>
</gene>
<dbReference type="PANTHER" id="PTHR28180:SF2">
    <property type="entry name" value="PEROXISOMAL PROTEIN 2"/>
    <property type="match status" value="1"/>
</dbReference>
<reference evidence="2 3" key="1">
    <citation type="submission" date="2023-08" db="EMBL/GenBank/DDBJ databases">
        <title>Black Yeasts Isolated from many extreme environments.</title>
        <authorList>
            <person name="Coleine C."/>
            <person name="Stajich J.E."/>
            <person name="Selbmann L."/>
        </authorList>
    </citation>
    <scope>NUCLEOTIDE SEQUENCE [LARGE SCALE GENOMIC DNA]</scope>
    <source>
        <strain evidence="2 3">CCFEE 5885</strain>
    </source>
</reference>
<dbReference type="Gene3D" id="1.20.1290.10">
    <property type="entry name" value="AhpD-like"/>
    <property type="match status" value="1"/>
</dbReference>
<feature type="compositionally biased region" description="Pro residues" evidence="1">
    <location>
        <begin position="110"/>
        <end position="125"/>
    </location>
</feature>
<accession>A0ABR0K4N2</accession>
<name>A0ABR0K4N2_9EURO</name>
<protein>
    <recommendedName>
        <fullName evidence="4">Dol-P-Man:Man(5)GlcNAc(2)-PP-Dol alpha-1,3-mannosyltransferase</fullName>
    </recommendedName>
</protein>
<feature type="compositionally biased region" description="Low complexity" evidence="1">
    <location>
        <begin position="100"/>
        <end position="109"/>
    </location>
</feature>
<dbReference type="EMBL" id="JAVRRG010000094">
    <property type="protein sequence ID" value="KAK5087282.1"/>
    <property type="molecule type" value="Genomic_DNA"/>
</dbReference>
<dbReference type="InterPro" id="IPR052999">
    <property type="entry name" value="PTS1_Protein"/>
</dbReference>
<feature type="region of interest" description="Disordered" evidence="1">
    <location>
        <begin position="411"/>
        <end position="434"/>
    </location>
</feature>
<sequence length="434" mass="47466">MVEKKSSSSSSTSSNIAKHEGSNNDRAIGQTEVHKSSNPPVSSTTQQQQQRQRKQQAALSNITIAGQERRPSEEHTPLHNLTAKPSVLPLKSPRSRLRYQPQRQQNQSPQPAPFSHFPPTPPTNSPPNMSKLSSALKHLINAPFAKPSYTVVNSHTLTPTITRLATEAKDHGVSPPAWLAFSTATAMTMNSPSAMLLLWSVAQKHAGPTLSPVATAELQREVGLKCISFNGIPRTINCLGAFYNALPADVRSKLSSKPTRQFALDNIEQRKSDGLGLWDSVYFGFERKLLDKLGQSHPDLPVHIIHAHYASLLSNPSRHTYVDGEEKPRETQVGRVLTSLVAIATLRAQTGVGPQVVSHIFGLRKAYERGDAEKEGEVEVPGGKWLSSEEGNKWLLEWIDELVKGIGTMQEGEAQQEQTSGGTTFAPGLERAKL</sequence>
<feature type="compositionally biased region" description="Polar residues" evidence="1">
    <location>
        <begin position="413"/>
        <end position="423"/>
    </location>
</feature>
<evidence type="ECO:0008006" key="4">
    <source>
        <dbReference type="Google" id="ProtNLM"/>
    </source>
</evidence>
<feature type="compositionally biased region" description="Polar residues" evidence="1">
    <location>
        <begin position="36"/>
        <end position="45"/>
    </location>
</feature>
<proteinExistence type="predicted"/>
<keyword evidence="3" id="KW-1185">Reference proteome</keyword>
<feature type="compositionally biased region" description="Basic and acidic residues" evidence="1">
    <location>
        <begin position="67"/>
        <end position="77"/>
    </location>
</feature>
<comment type="caution">
    <text evidence="2">The sequence shown here is derived from an EMBL/GenBank/DDBJ whole genome shotgun (WGS) entry which is preliminary data.</text>
</comment>
<evidence type="ECO:0000313" key="3">
    <source>
        <dbReference type="Proteomes" id="UP001345013"/>
    </source>
</evidence>